<keyword evidence="2" id="KW-1185">Reference proteome</keyword>
<reference evidence="1 2" key="1">
    <citation type="submission" date="2024-03" db="EMBL/GenBank/DDBJ databases">
        <title>Human intestinal bacterial collection.</title>
        <authorList>
            <person name="Pauvert C."/>
            <person name="Hitch T.C.A."/>
            <person name="Clavel T."/>
        </authorList>
    </citation>
    <scope>NUCLEOTIDE SEQUENCE [LARGE SCALE GENOMIC DNA]</scope>
    <source>
        <strain evidence="1 2">CLA-AA-H185</strain>
    </source>
</reference>
<organism evidence="1 2">
    <name type="scientific">Maccoyibacter intestinihominis</name>
    <dbReference type="NCBI Taxonomy" id="3133499"/>
    <lineage>
        <taxon>Bacteria</taxon>
        <taxon>Bacillati</taxon>
        <taxon>Bacillota</taxon>
        <taxon>Clostridia</taxon>
        <taxon>Lachnospirales</taxon>
        <taxon>Lachnospiraceae</taxon>
        <taxon>Maccoyibacter</taxon>
    </lineage>
</organism>
<name>A0ABV1HDK2_9FIRM</name>
<proteinExistence type="predicted"/>
<dbReference type="RefSeq" id="WP_353530238.1">
    <property type="nucleotide sequence ID" value="NZ_JBBMEX010000003.1"/>
</dbReference>
<evidence type="ECO:0000313" key="2">
    <source>
        <dbReference type="Proteomes" id="UP001454489"/>
    </source>
</evidence>
<evidence type="ECO:0000313" key="1">
    <source>
        <dbReference type="EMBL" id="MEQ2557152.1"/>
    </source>
</evidence>
<dbReference type="Proteomes" id="UP001454489">
    <property type="component" value="Unassembled WGS sequence"/>
</dbReference>
<sequence length="319" mass="37929">MENNIVYHYCTVETFLNIIKNHTLRLSDLCSSNDKAEMKILFSNLKNEILNQYRKREDFFETIIYGMDVDESFDFILKRMIYKMNNDINQMLFGTCFSEKGDLLGQWREYADKGTGIAIGFNIEWLQKLGNKNPFKFSKVNYGYSKDNILIEEYAARIYNGMIQTMENGEIKKLIDDSSSLPYMIYLQKECLLFESVFQKGKEYKSEEEWRLILDDEETRKNYPEWDIYYNWKNKNLRFGEKEIYSLIPNGMEFMVKSGRIIPYLDLKFDVDKNNLPIEEVITGPNCKVNILDIYHLLQFYGFDGDKIEIKKSQSSYRI</sequence>
<dbReference type="InterPro" id="IPR021352">
    <property type="entry name" value="DUF2971"/>
</dbReference>
<protein>
    <submittedName>
        <fullName evidence="1">DUF2971 domain-containing protein</fullName>
    </submittedName>
</protein>
<comment type="caution">
    <text evidence="1">The sequence shown here is derived from an EMBL/GenBank/DDBJ whole genome shotgun (WGS) entry which is preliminary data.</text>
</comment>
<accession>A0ABV1HDK2</accession>
<dbReference type="EMBL" id="JBBMEX010000003">
    <property type="protein sequence ID" value="MEQ2557152.1"/>
    <property type="molecule type" value="Genomic_DNA"/>
</dbReference>
<dbReference type="Pfam" id="PF11185">
    <property type="entry name" value="DUF2971"/>
    <property type="match status" value="1"/>
</dbReference>
<gene>
    <name evidence="1" type="ORF">WMO43_04570</name>
</gene>